<sequence length="355" mass="38076">MKNYSKYLLSAAALLTLTACAGGTDEAEGVDGDNAAATSGETLSAVLDRGELNAGVNDQLPGFGYVDSDGNYTGFDIDFAKAIAAGVLGDAEAVNYRPLSAQERFTAVQTGEVDVLLRNTTWTASRDTEVGLDFAPVTFYDGQGMMVGADSGVSSLEDLEGMIIGVETGTTTELNLADQMEALGVSYETQTFDDRDALIAAYESGSVDAWTTDRSGLVSAFAVLDDPDAHVILEDTLSKEPLAPAVLHGDDQWNDVVSWIVFALIQAEEFGITQDNVDDFLDSDDPDIRRLLGVEDDLGGYLGLESDFAYQAILQVGNYGEIYDRHLGPDTQFDLPRGMNALYQDGGLHYSMPFR</sequence>
<dbReference type="InterPro" id="IPR051455">
    <property type="entry name" value="Bact_solute-bind_prot3"/>
</dbReference>
<dbReference type="SUPFAM" id="SSF53850">
    <property type="entry name" value="Periplasmic binding protein-like II"/>
    <property type="match status" value="1"/>
</dbReference>
<dbReference type="GO" id="GO:0006865">
    <property type="term" value="P:amino acid transport"/>
    <property type="evidence" value="ECO:0007669"/>
    <property type="project" value="TreeGrafter"/>
</dbReference>
<dbReference type="SMART" id="SM00062">
    <property type="entry name" value="PBPb"/>
    <property type="match status" value="1"/>
</dbReference>
<dbReference type="PANTHER" id="PTHR30085">
    <property type="entry name" value="AMINO ACID ABC TRANSPORTER PERMEASE"/>
    <property type="match status" value="1"/>
</dbReference>
<keyword evidence="7" id="KW-1185">Reference proteome</keyword>
<evidence type="ECO:0000313" key="6">
    <source>
        <dbReference type="EMBL" id="SEL11680.1"/>
    </source>
</evidence>
<evidence type="ECO:0000256" key="4">
    <source>
        <dbReference type="SAM" id="SignalP"/>
    </source>
</evidence>
<dbReference type="Pfam" id="PF00497">
    <property type="entry name" value="SBP_bac_3"/>
    <property type="match status" value="1"/>
</dbReference>
<comment type="similarity">
    <text evidence="1">Belongs to the bacterial solute-binding protein 3 family.</text>
</comment>
<feature type="domain" description="Solute-binding protein family 3/N-terminal" evidence="5">
    <location>
        <begin position="51"/>
        <end position="279"/>
    </location>
</feature>
<evidence type="ECO:0000256" key="3">
    <source>
        <dbReference type="ARBA" id="ARBA00022729"/>
    </source>
</evidence>
<reference evidence="7" key="1">
    <citation type="submission" date="2016-10" db="EMBL/GenBank/DDBJ databases">
        <authorList>
            <person name="Varghese N."/>
            <person name="Submissions S."/>
        </authorList>
    </citation>
    <scope>NUCLEOTIDE SEQUENCE [LARGE SCALE GENOMIC DNA]</scope>
    <source>
        <strain evidence="7">DSM 19183</strain>
    </source>
</reference>
<feature type="signal peptide" evidence="4">
    <location>
        <begin position="1"/>
        <end position="21"/>
    </location>
</feature>
<accession>A0A1H7MK41</accession>
<dbReference type="STRING" id="426702.SAMN04488099_1129"/>
<dbReference type="Gene3D" id="3.40.190.10">
    <property type="entry name" value="Periplasmic binding protein-like II"/>
    <property type="match status" value="2"/>
</dbReference>
<dbReference type="Proteomes" id="UP000199081">
    <property type="component" value="Unassembled WGS sequence"/>
</dbReference>
<organism evidence="6 7">
    <name type="scientific">Alkalibacterium pelagium</name>
    <dbReference type="NCBI Taxonomy" id="426702"/>
    <lineage>
        <taxon>Bacteria</taxon>
        <taxon>Bacillati</taxon>
        <taxon>Bacillota</taxon>
        <taxon>Bacilli</taxon>
        <taxon>Lactobacillales</taxon>
        <taxon>Carnobacteriaceae</taxon>
        <taxon>Alkalibacterium</taxon>
    </lineage>
</organism>
<evidence type="ECO:0000313" key="7">
    <source>
        <dbReference type="Proteomes" id="UP000199081"/>
    </source>
</evidence>
<dbReference type="EMBL" id="FNZU01000012">
    <property type="protein sequence ID" value="SEL11680.1"/>
    <property type="molecule type" value="Genomic_DNA"/>
</dbReference>
<dbReference type="PROSITE" id="PS51257">
    <property type="entry name" value="PROKAR_LIPOPROTEIN"/>
    <property type="match status" value="1"/>
</dbReference>
<proteinExistence type="inferred from homology"/>
<dbReference type="RefSeq" id="WP_091482045.1">
    <property type="nucleotide sequence ID" value="NZ_BJYC01000014.1"/>
</dbReference>
<evidence type="ECO:0000256" key="1">
    <source>
        <dbReference type="ARBA" id="ARBA00010333"/>
    </source>
</evidence>
<dbReference type="AlphaFoldDB" id="A0A1H7MK41"/>
<protein>
    <submittedName>
        <fullName evidence="6">General L-amino acid transport system substrate-binding protein</fullName>
    </submittedName>
</protein>
<keyword evidence="2" id="KW-0813">Transport</keyword>
<feature type="chain" id="PRO_5038774549" evidence="4">
    <location>
        <begin position="22"/>
        <end position="355"/>
    </location>
</feature>
<evidence type="ECO:0000259" key="5">
    <source>
        <dbReference type="SMART" id="SM00062"/>
    </source>
</evidence>
<dbReference type="OrthoDB" id="115856at2"/>
<name>A0A1H7MK41_9LACT</name>
<gene>
    <name evidence="6" type="ORF">SAMN04488099_1129</name>
</gene>
<dbReference type="PANTHER" id="PTHR30085:SF7">
    <property type="entry name" value="AMINO-ACID ABC TRANSPORTER-BINDING PROTEIN YHDW-RELATED"/>
    <property type="match status" value="1"/>
</dbReference>
<keyword evidence="3 4" id="KW-0732">Signal</keyword>
<dbReference type="CDD" id="cd13692">
    <property type="entry name" value="PBP2_BztA"/>
    <property type="match status" value="1"/>
</dbReference>
<evidence type="ECO:0000256" key="2">
    <source>
        <dbReference type="ARBA" id="ARBA00022448"/>
    </source>
</evidence>
<dbReference type="InterPro" id="IPR001638">
    <property type="entry name" value="Solute-binding_3/MltF_N"/>
</dbReference>